<comment type="caution">
    <text evidence="10">The sequence shown here is derived from an EMBL/GenBank/DDBJ whole genome shotgun (WGS) entry which is preliminary data.</text>
</comment>
<evidence type="ECO:0000256" key="5">
    <source>
        <dbReference type="ARBA" id="ARBA00022723"/>
    </source>
</evidence>
<dbReference type="GO" id="GO:0046872">
    <property type="term" value="F:metal ion binding"/>
    <property type="evidence" value="ECO:0007669"/>
    <property type="project" value="UniProtKB-KW"/>
</dbReference>
<dbReference type="GO" id="GO:0016787">
    <property type="term" value="F:hydrolase activity"/>
    <property type="evidence" value="ECO:0007669"/>
    <property type="project" value="UniProtKB-KW"/>
</dbReference>
<comment type="subcellular location">
    <subcellularLocation>
        <location evidence="2">Nucleus</location>
    </subcellularLocation>
</comment>
<dbReference type="InterPro" id="IPR045249">
    <property type="entry name" value="HARBI1-like"/>
</dbReference>
<dbReference type="PANTHER" id="PTHR22930:SF269">
    <property type="entry name" value="NUCLEASE HARBI1-LIKE PROTEIN"/>
    <property type="match status" value="1"/>
</dbReference>
<dbReference type="AlphaFoldDB" id="A0A8S3TXG1"/>
<evidence type="ECO:0000259" key="9">
    <source>
        <dbReference type="Pfam" id="PF13613"/>
    </source>
</evidence>
<protein>
    <recommendedName>
        <fullName evidence="12">DDE Tnp4 domain-containing protein</fullName>
    </recommendedName>
</protein>
<keyword evidence="11" id="KW-1185">Reference proteome</keyword>
<evidence type="ECO:0000256" key="6">
    <source>
        <dbReference type="ARBA" id="ARBA00022801"/>
    </source>
</evidence>
<reference evidence="10" key="1">
    <citation type="submission" date="2021-03" db="EMBL/GenBank/DDBJ databases">
        <authorList>
            <person name="Bekaert M."/>
        </authorList>
    </citation>
    <scope>NUCLEOTIDE SEQUENCE</scope>
</reference>
<organism evidence="10 11">
    <name type="scientific">Mytilus edulis</name>
    <name type="common">Blue mussel</name>
    <dbReference type="NCBI Taxonomy" id="6550"/>
    <lineage>
        <taxon>Eukaryota</taxon>
        <taxon>Metazoa</taxon>
        <taxon>Spiralia</taxon>
        <taxon>Lophotrochozoa</taxon>
        <taxon>Mollusca</taxon>
        <taxon>Bivalvia</taxon>
        <taxon>Autobranchia</taxon>
        <taxon>Pteriomorphia</taxon>
        <taxon>Mytilida</taxon>
        <taxon>Mytiloidea</taxon>
        <taxon>Mytilidae</taxon>
        <taxon>Mytilinae</taxon>
        <taxon>Mytilus</taxon>
    </lineage>
</organism>
<evidence type="ECO:0000313" key="10">
    <source>
        <dbReference type="EMBL" id="CAG2238694.1"/>
    </source>
</evidence>
<keyword evidence="4" id="KW-0540">Nuclease</keyword>
<dbReference type="OrthoDB" id="1681765at2759"/>
<feature type="domain" description="Transposase Helix-turn-helix" evidence="9">
    <location>
        <begin position="17"/>
        <end position="66"/>
    </location>
</feature>
<name>A0A8S3TXG1_MYTED</name>
<evidence type="ECO:0000256" key="2">
    <source>
        <dbReference type="ARBA" id="ARBA00004123"/>
    </source>
</evidence>
<keyword evidence="6" id="KW-0378">Hydrolase</keyword>
<keyword evidence="5" id="KW-0479">Metal-binding</keyword>
<dbReference type="Pfam" id="PF13613">
    <property type="entry name" value="HTH_Tnp_4"/>
    <property type="match status" value="1"/>
</dbReference>
<evidence type="ECO:0000259" key="8">
    <source>
        <dbReference type="Pfam" id="PF13359"/>
    </source>
</evidence>
<keyword evidence="7" id="KW-0539">Nucleus</keyword>
<feature type="domain" description="DDE Tnp4" evidence="8">
    <location>
        <begin position="99"/>
        <end position="143"/>
    </location>
</feature>
<evidence type="ECO:0000256" key="7">
    <source>
        <dbReference type="ARBA" id="ARBA00023242"/>
    </source>
</evidence>
<evidence type="ECO:0000256" key="1">
    <source>
        <dbReference type="ARBA" id="ARBA00001968"/>
    </source>
</evidence>
<dbReference type="Proteomes" id="UP000683360">
    <property type="component" value="Unassembled WGS sequence"/>
</dbReference>
<dbReference type="Pfam" id="PF13359">
    <property type="entry name" value="DDE_Tnp_4"/>
    <property type="match status" value="1"/>
</dbReference>
<dbReference type="EMBL" id="CAJPWZ010002476">
    <property type="protein sequence ID" value="CAG2238694.1"/>
    <property type="molecule type" value="Genomic_DNA"/>
</dbReference>
<proteinExistence type="inferred from homology"/>
<gene>
    <name evidence="10" type="ORF">MEDL_51095</name>
</gene>
<evidence type="ECO:0000313" key="11">
    <source>
        <dbReference type="Proteomes" id="UP000683360"/>
    </source>
</evidence>
<dbReference type="InterPro" id="IPR027806">
    <property type="entry name" value="HARBI1_dom"/>
</dbReference>
<dbReference type="GO" id="GO:0004518">
    <property type="term" value="F:nuclease activity"/>
    <property type="evidence" value="ECO:0007669"/>
    <property type="project" value="UniProtKB-KW"/>
</dbReference>
<dbReference type="InterPro" id="IPR027805">
    <property type="entry name" value="Transposase_HTH_dom"/>
</dbReference>
<evidence type="ECO:0008006" key="12">
    <source>
        <dbReference type="Google" id="ProtNLM"/>
    </source>
</evidence>
<comment type="cofactor">
    <cofactor evidence="1">
        <name>a divalent metal cation</name>
        <dbReference type="ChEBI" id="CHEBI:60240"/>
    </cofactor>
</comment>
<evidence type="ECO:0000256" key="3">
    <source>
        <dbReference type="ARBA" id="ARBA00006958"/>
    </source>
</evidence>
<dbReference type="GO" id="GO:0005634">
    <property type="term" value="C:nucleus"/>
    <property type="evidence" value="ECO:0007669"/>
    <property type="project" value="UniProtKB-SubCell"/>
</dbReference>
<comment type="similarity">
    <text evidence="3">Belongs to the HARBI1 family.</text>
</comment>
<sequence length="219" mass="24863">MVKDSITKYSTNMRTCITAEERLSLTLRYLATGESYRSLSYSFRIAPSTVCSIIPEVCDALYQALKDTYMKVPSTPEEWEEIATDFYEKWNYPNCLGAIDGKHVVVQAPSNSGSYYYNYKHTHSIVLMALVDANYRFTYVDVGNKVEKIVLCCCALHNYLRPEIQTANDAENGQDIGTGLLNVPRGGSRNSCQARQIRDEFKEYFVTTGQVPWQANVVR</sequence>
<evidence type="ECO:0000256" key="4">
    <source>
        <dbReference type="ARBA" id="ARBA00022722"/>
    </source>
</evidence>
<dbReference type="PANTHER" id="PTHR22930">
    <property type="match status" value="1"/>
</dbReference>
<accession>A0A8S3TXG1</accession>